<reference evidence="1 2" key="2">
    <citation type="submission" date="2020-03" db="EMBL/GenBank/DDBJ databases">
        <authorList>
            <person name="Ichikawa N."/>
            <person name="Kimura A."/>
            <person name="Kitahashi Y."/>
            <person name="Uohara A."/>
        </authorList>
    </citation>
    <scope>NUCLEOTIDE SEQUENCE [LARGE SCALE GENOMIC DNA]</scope>
    <source>
        <strain evidence="1 2">NBRC 108638</strain>
    </source>
</reference>
<comment type="caution">
    <text evidence="1">The sequence shown here is derived from an EMBL/GenBank/DDBJ whole genome shotgun (WGS) entry which is preliminary data.</text>
</comment>
<gene>
    <name evidence="1" type="ORF">Prum_001100</name>
</gene>
<protein>
    <submittedName>
        <fullName evidence="1">Uncharacterized protein</fullName>
    </submittedName>
</protein>
<dbReference type="AlphaFoldDB" id="A0A6V8KUS5"/>
<accession>A0A6V8KUS5</accession>
<keyword evidence="2" id="KW-1185">Reference proteome</keyword>
<dbReference type="EMBL" id="BLPG01000001">
    <property type="protein sequence ID" value="GFJ86468.1"/>
    <property type="molecule type" value="Genomic_DNA"/>
</dbReference>
<evidence type="ECO:0000313" key="1">
    <source>
        <dbReference type="EMBL" id="GFJ86468.1"/>
    </source>
</evidence>
<organism evidence="1 2">
    <name type="scientific">Phytohabitans rumicis</name>
    <dbReference type="NCBI Taxonomy" id="1076125"/>
    <lineage>
        <taxon>Bacteria</taxon>
        <taxon>Bacillati</taxon>
        <taxon>Actinomycetota</taxon>
        <taxon>Actinomycetes</taxon>
        <taxon>Micromonosporales</taxon>
        <taxon>Micromonosporaceae</taxon>
    </lineage>
</organism>
<evidence type="ECO:0000313" key="2">
    <source>
        <dbReference type="Proteomes" id="UP000482960"/>
    </source>
</evidence>
<reference evidence="1 2" key="1">
    <citation type="submission" date="2020-03" db="EMBL/GenBank/DDBJ databases">
        <title>Whole genome shotgun sequence of Phytohabitans rumicis NBRC 108638.</title>
        <authorList>
            <person name="Komaki H."/>
            <person name="Tamura T."/>
        </authorList>
    </citation>
    <scope>NUCLEOTIDE SEQUENCE [LARGE SCALE GENOMIC DNA]</scope>
    <source>
        <strain evidence="1 2">NBRC 108638</strain>
    </source>
</reference>
<dbReference type="Proteomes" id="UP000482960">
    <property type="component" value="Unassembled WGS sequence"/>
</dbReference>
<name>A0A6V8KUS5_9ACTN</name>
<proteinExistence type="predicted"/>
<sequence length="163" mass="16826">MMNPQRVEARVQQGGYGRADGVEAGADGLAGEVAGVDALGDDGQLQVAQRAVEGEPAQVAAGAGGVPRGQFGAGRKAGVGGGGVAYAQHRRADRVPVDEHQPQVGERVAERGHLPVHDRPDRAGVAGVEDGVVEPVVAVHDRRTALRRCRPLQRAVQSIQGGQ</sequence>